<dbReference type="SUPFAM" id="SSF52540">
    <property type="entry name" value="P-loop containing nucleoside triphosphate hydrolases"/>
    <property type="match status" value="1"/>
</dbReference>
<dbReference type="InterPro" id="IPR027417">
    <property type="entry name" value="P-loop_NTPase"/>
</dbReference>
<dbReference type="InterPro" id="IPR041677">
    <property type="entry name" value="DNA2/NAM7_AAA_11"/>
</dbReference>
<dbReference type="STRING" id="1481914.JCM19241_3898"/>
<dbReference type="PANTHER" id="PTHR43788:SF8">
    <property type="entry name" value="DNA-BINDING PROTEIN SMUBP-2"/>
    <property type="match status" value="1"/>
</dbReference>
<organism evidence="2 3">
    <name type="scientific">Vibrio ishigakensis</name>
    <dbReference type="NCBI Taxonomy" id="1481914"/>
    <lineage>
        <taxon>Bacteria</taxon>
        <taxon>Pseudomonadati</taxon>
        <taxon>Pseudomonadota</taxon>
        <taxon>Gammaproteobacteria</taxon>
        <taxon>Vibrionales</taxon>
        <taxon>Vibrionaceae</taxon>
        <taxon>Vibrio</taxon>
    </lineage>
</organism>
<dbReference type="Pfam" id="PF13086">
    <property type="entry name" value="AAA_11"/>
    <property type="match status" value="1"/>
</dbReference>
<dbReference type="GO" id="GO:0043139">
    <property type="term" value="F:5'-3' DNA helicase activity"/>
    <property type="evidence" value="ECO:0007669"/>
    <property type="project" value="TreeGrafter"/>
</dbReference>
<dbReference type="AlphaFoldDB" id="A0A0B8QCI3"/>
<reference evidence="2 3" key="1">
    <citation type="submission" date="2015-01" db="EMBL/GenBank/DDBJ databases">
        <title>Vibrio sp. C94 JCM 19241 whole genome shotgun sequence.</title>
        <authorList>
            <person name="Sawabe T."/>
            <person name="Meirelles P."/>
            <person name="Feng G."/>
            <person name="Sayaka M."/>
            <person name="Hattori M."/>
            <person name="Ohkuma M."/>
        </authorList>
    </citation>
    <scope>NUCLEOTIDE SEQUENCE [LARGE SCALE GENOMIC DNA]</scope>
    <source>
        <strain evidence="3">JCM 19241</strain>
    </source>
</reference>
<evidence type="ECO:0000313" key="3">
    <source>
        <dbReference type="Proteomes" id="UP000031666"/>
    </source>
</evidence>
<reference evidence="2 3" key="2">
    <citation type="submission" date="2015-01" db="EMBL/GenBank/DDBJ databases">
        <authorList>
            <consortium name="NBRP consortium"/>
            <person name="Sawabe T."/>
            <person name="Meirelles P."/>
            <person name="Feng G."/>
            <person name="Sayaka M."/>
            <person name="Hattori M."/>
            <person name="Ohkuma M."/>
        </authorList>
    </citation>
    <scope>NUCLEOTIDE SEQUENCE [LARGE SCALE GENOMIC DNA]</scope>
    <source>
        <strain evidence="3">JCM 19241</strain>
    </source>
</reference>
<proteinExistence type="predicted"/>
<feature type="domain" description="DNA2/NAM7 helicase helicase" evidence="1">
    <location>
        <begin position="13"/>
        <end position="52"/>
    </location>
</feature>
<keyword evidence="2" id="KW-0378">Hydrolase</keyword>
<dbReference type="Gene3D" id="3.40.50.300">
    <property type="entry name" value="P-loop containing nucleotide triphosphate hydrolases"/>
    <property type="match status" value="1"/>
</dbReference>
<name>A0A0B8QCI3_9VIBR</name>
<keyword evidence="2" id="KW-0067">ATP-binding</keyword>
<evidence type="ECO:0000313" key="2">
    <source>
        <dbReference type="EMBL" id="GAM76361.1"/>
    </source>
</evidence>
<keyword evidence="2" id="KW-0347">Helicase</keyword>
<sequence>MSIATYLEPGSIDFDLVIFDEASQVKVADGLGAILRGKQVIVVGDTKQMPPTNFFGRQFTLDDEEAELSLTADIESILGMFLASGTPERMLKWHYRSRHESLIAVSNQEFYDNKLMIFHLRELIQMRRGLA</sequence>
<dbReference type="InterPro" id="IPR050534">
    <property type="entry name" value="Coronavir_polyprotein_1ab"/>
</dbReference>
<comment type="caution">
    <text evidence="2">The sequence shown here is derived from an EMBL/GenBank/DDBJ whole genome shotgun (WGS) entry which is preliminary data.</text>
</comment>
<accession>A0A0B8QCI3</accession>
<evidence type="ECO:0000259" key="1">
    <source>
        <dbReference type="Pfam" id="PF13086"/>
    </source>
</evidence>
<gene>
    <name evidence="2" type="ORF">JCM19241_3898</name>
</gene>
<dbReference type="PANTHER" id="PTHR43788">
    <property type="entry name" value="DNA2/NAM7 HELICASE FAMILY MEMBER"/>
    <property type="match status" value="1"/>
</dbReference>
<protein>
    <submittedName>
        <fullName evidence="2">DNA helicase related protein</fullName>
    </submittedName>
</protein>
<dbReference type="Proteomes" id="UP000031666">
    <property type="component" value="Unassembled WGS sequence"/>
</dbReference>
<dbReference type="EMBL" id="BBSC01000006">
    <property type="protein sequence ID" value="GAM76361.1"/>
    <property type="molecule type" value="Genomic_DNA"/>
</dbReference>
<keyword evidence="2" id="KW-0547">Nucleotide-binding</keyword>